<evidence type="ECO:0000259" key="3">
    <source>
        <dbReference type="Pfam" id="PF02517"/>
    </source>
</evidence>
<feature type="transmembrane region" description="Helical" evidence="2">
    <location>
        <begin position="72"/>
        <end position="89"/>
    </location>
</feature>
<keyword evidence="2" id="KW-0472">Membrane</keyword>
<evidence type="ECO:0000313" key="4">
    <source>
        <dbReference type="EMBL" id="KAA0689100.1"/>
    </source>
</evidence>
<evidence type="ECO:0000313" key="5">
    <source>
        <dbReference type="Proteomes" id="UP000448762"/>
    </source>
</evidence>
<dbReference type="GO" id="GO:0008237">
    <property type="term" value="F:metallopeptidase activity"/>
    <property type="evidence" value="ECO:0007669"/>
    <property type="project" value="UniProtKB-KW"/>
</dbReference>
<keyword evidence="4" id="KW-0645">Protease</keyword>
<dbReference type="Pfam" id="PF02517">
    <property type="entry name" value="Rce1-like"/>
    <property type="match status" value="1"/>
</dbReference>
<gene>
    <name evidence="4" type="ORF">DTX73_12195</name>
</gene>
<dbReference type="GO" id="GO:0080120">
    <property type="term" value="P:CAAX-box protein maturation"/>
    <property type="evidence" value="ECO:0007669"/>
    <property type="project" value="UniProtKB-ARBA"/>
</dbReference>
<reference evidence="4 5" key="1">
    <citation type="submission" date="2018-07" db="EMBL/GenBank/DDBJ databases">
        <title>High quality draft genome sequencing of Enterococcus faecium exhibiting probiotic potential isolated from mucus of freshwater fish.</title>
        <authorList>
            <person name="El-Jeni R."/>
            <person name="Ghedira K."/>
            <person name="Abdelhak S."/>
            <person name="El-Bour M."/>
            <person name="Bouhaouala-Zahar B."/>
        </authorList>
    </citation>
    <scope>NUCLEOTIDE SEQUENCE [LARGE SCALE GENOMIC DNA]</scope>
    <source>
        <strain evidence="4 5">R.A73</strain>
    </source>
</reference>
<keyword evidence="4" id="KW-0378">Hydrolase</keyword>
<comment type="similarity">
    <text evidence="1">Belongs to the UPF0177 family.</text>
</comment>
<accession>A0A7V7GKX4</accession>
<keyword evidence="4" id="KW-0482">Metalloprotease</keyword>
<feature type="transmembrane region" description="Helical" evidence="2">
    <location>
        <begin position="109"/>
        <end position="129"/>
    </location>
</feature>
<evidence type="ECO:0000256" key="2">
    <source>
        <dbReference type="SAM" id="Phobius"/>
    </source>
</evidence>
<name>A0A7V7GKX4_ENTFC</name>
<proteinExistence type="inferred from homology"/>
<keyword evidence="2" id="KW-1133">Transmembrane helix</keyword>
<feature type="transmembrane region" description="Helical" evidence="2">
    <location>
        <begin position="192"/>
        <end position="211"/>
    </location>
</feature>
<feature type="transmembrane region" description="Helical" evidence="2">
    <location>
        <begin position="12"/>
        <end position="30"/>
    </location>
</feature>
<dbReference type="Proteomes" id="UP000448762">
    <property type="component" value="Unassembled WGS sequence"/>
</dbReference>
<dbReference type="EMBL" id="QOVC01000010">
    <property type="protein sequence ID" value="KAA0689100.1"/>
    <property type="molecule type" value="Genomic_DNA"/>
</dbReference>
<dbReference type="AlphaFoldDB" id="A0A7V7GKX4"/>
<comment type="caution">
    <text evidence="4">The sequence shown here is derived from an EMBL/GenBank/DDBJ whole genome shotgun (WGS) entry which is preliminary data.</text>
</comment>
<evidence type="ECO:0000256" key="1">
    <source>
        <dbReference type="ARBA" id="ARBA00009067"/>
    </source>
</evidence>
<organism evidence="4 5">
    <name type="scientific">Enterococcus faecium</name>
    <name type="common">Streptococcus faecium</name>
    <dbReference type="NCBI Taxonomy" id="1352"/>
    <lineage>
        <taxon>Bacteria</taxon>
        <taxon>Bacillati</taxon>
        <taxon>Bacillota</taxon>
        <taxon>Bacilli</taxon>
        <taxon>Lactobacillales</taxon>
        <taxon>Enterococcaceae</taxon>
        <taxon>Enterococcus</taxon>
    </lineage>
</organism>
<feature type="transmembrane region" description="Helical" evidence="2">
    <location>
        <begin position="36"/>
        <end position="52"/>
    </location>
</feature>
<dbReference type="InterPro" id="IPR003675">
    <property type="entry name" value="Rce1/LyrA-like_dom"/>
</dbReference>
<dbReference type="GO" id="GO:0006508">
    <property type="term" value="P:proteolysis"/>
    <property type="evidence" value="ECO:0007669"/>
    <property type="project" value="UniProtKB-KW"/>
</dbReference>
<feature type="transmembrane region" description="Helical" evidence="2">
    <location>
        <begin position="136"/>
        <end position="156"/>
    </location>
</feature>
<dbReference type="GO" id="GO:0004175">
    <property type="term" value="F:endopeptidase activity"/>
    <property type="evidence" value="ECO:0007669"/>
    <property type="project" value="UniProtKB-ARBA"/>
</dbReference>
<keyword evidence="2" id="KW-0812">Transmembrane</keyword>
<feature type="domain" description="CAAX prenyl protease 2/Lysostaphin resistance protein A-like" evidence="3">
    <location>
        <begin position="109"/>
        <end position="202"/>
    </location>
</feature>
<sequence length="212" mass="23625">MNKLLNRNLELKKVIIGTFIVLLGVCGLLWGPSIISILSLTVTGFIAFRYVYGSGSIKSLFSKPTAPIKNFLLYFFLNLILSFIVSVILEHVLKWDLKGNSATEAVQPLLFLILPIMILGEELFSVYILSILSSKFRIPMASFFSAIIFGLIHYSTYDNGNIIHTLGHILLIQGTARILFNQAAIKSNSILTSYAVHLIFDLTAILLAYYFG</sequence>
<protein>
    <submittedName>
        <fullName evidence="4">CPBP family intramembrane metalloprotease</fullName>
    </submittedName>
</protein>